<dbReference type="Pfam" id="PF13519">
    <property type="entry name" value="VWA_2"/>
    <property type="match status" value="1"/>
</dbReference>
<sequence length="1103" mass="120359">MSDDLHTYIEPELEARITALVLGEVSEFDVEELEQIIAEKPELQIFRRRIEAMHELLGEVVKPAPDEHWQLSDERRTVLRQTFSRKQERQKVRTAVVSRAHWRAVASIAACVLFCLVIYGTMTPLGTTLRKVDQFTPEIISYQAAESESAEEESMVAASSVKRSPRDKYNLNGKDDEKGDIVWAPEGNTEGWDGAVLADEAPASGERRFGRGQFKGKKEASKGREDYGGRAPILPSVAAPAAKPMAPKSLSEPLPALASEALVMEEAEAPVDATVHYSKKSYSKKSLGRAVERKPSAPSSSMAKVIAANSSSGLAIPVPEVVVPDPSADFGDGDTFGDGWGDGGGGGFDDTDRDRVVRRELQKAEKRLGLESKKKSLDGSIAFRGSVIAVEGEEDEGLQPGAEDGKGLVFPTEYDPPELQNQLAKSKPMQKAPMPVTPATPTDFESRKTGVVLEMDLNGQLGTLSLSDTAYHYQDASKKIEFANERSGEMKNDLSWHAVGYVADGEILSLNSDDGLAWRPLGKDAEGRESTRGIRSGNYATTRNSIDSILNAPTDPSSLAQKENPRRASLVKQADQALLLGRDAYASGDYEKAVEQYQLAQRMLPPGPVMEDRKKLYEGHLRDAKVAFVQQHQQALAEFEKAKAKQSGKASKEPKKESSVPSAPLPEETSTSVQPFSTFSLNVADVSFKLARVALLEKGTWPEASKVRTEEFVNAFDYGDPSPRRGEPVACALEQSAHPFLQQRNLVRIGMKTAALGRSTPLRLTVLLDNSGSMERADREASVLAAIRVLASQLGPQDKITLVGFARQPRLLADRVPGDQAEKLVNIVANTPSEGGTNIEEALRLARSLAKRQRHAGAQDRVVLITDGVANLGNTVPEELAREIETMRQEGIAFDACGVGAEGLNDEILEAMTRKGDGRYYFLNRPEDADSGFARQLAGALSPAAKNVKVQVVFNPKRVAKYRLLGFEKHRLKKEDFRNDQVDAAEMASEEAGNAVYQIQVMPGGEGDLGEVFVRFRDANTGAMVERSWPLSYEPQAKAFNQSTASMQLAGTAAMLGEKLHGTDAGSVRFEMISEALGKLRAHYHSDRKVQDLIRMCEKVGSE</sequence>
<evidence type="ECO:0000256" key="2">
    <source>
        <dbReference type="SAM" id="MobiDB-lite"/>
    </source>
</evidence>
<name>A0A851GKP5_9BACT</name>
<evidence type="ECO:0000313" key="6">
    <source>
        <dbReference type="Proteomes" id="UP000557872"/>
    </source>
</evidence>
<accession>A0A851GKP5</accession>
<dbReference type="InterPro" id="IPR021908">
    <property type="entry name" value="YfbK_C"/>
</dbReference>
<reference evidence="5 6" key="1">
    <citation type="submission" date="2020-07" db="EMBL/GenBank/DDBJ databases">
        <title>Roseicoccus Jingziensis gen. nov., sp. nov., isolated from coastal seawater.</title>
        <authorList>
            <person name="Feng X."/>
        </authorList>
    </citation>
    <scope>NUCLEOTIDE SEQUENCE [LARGE SCALE GENOMIC DNA]</scope>
    <source>
        <strain evidence="5 6">N1E253</strain>
    </source>
</reference>
<dbReference type="AlphaFoldDB" id="A0A851GKP5"/>
<dbReference type="PROSITE" id="PS50005">
    <property type="entry name" value="TPR"/>
    <property type="match status" value="1"/>
</dbReference>
<protein>
    <submittedName>
        <fullName evidence="5">von Willebrand factor type A domain-containing protein</fullName>
    </submittedName>
</protein>
<evidence type="ECO:0000256" key="1">
    <source>
        <dbReference type="PROSITE-ProRule" id="PRU00339"/>
    </source>
</evidence>
<feature type="region of interest" description="Disordered" evidence="2">
    <location>
        <begin position="202"/>
        <end position="231"/>
    </location>
</feature>
<dbReference type="SMART" id="SM00327">
    <property type="entry name" value="VWA"/>
    <property type="match status" value="1"/>
</dbReference>
<evidence type="ECO:0000259" key="4">
    <source>
        <dbReference type="PROSITE" id="PS50234"/>
    </source>
</evidence>
<dbReference type="EMBL" id="JACBAZ010000003">
    <property type="protein sequence ID" value="NWK55745.1"/>
    <property type="molecule type" value="Genomic_DNA"/>
</dbReference>
<feature type="region of interest" description="Disordered" evidence="2">
    <location>
        <begin position="639"/>
        <end position="672"/>
    </location>
</feature>
<dbReference type="PROSITE" id="PS50234">
    <property type="entry name" value="VWFA"/>
    <property type="match status" value="1"/>
</dbReference>
<keyword evidence="6" id="KW-1185">Reference proteome</keyword>
<dbReference type="InterPro" id="IPR022156">
    <property type="entry name" value="Uncharacterised_YfbK_N"/>
</dbReference>
<feature type="repeat" description="TPR" evidence="1">
    <location>
        <begin position="574"/>
        <end position="607"/>
    </location>
</feature>
<keyword evidence="1" id="KW-0802">TPR repeat</keyword>
<feature type="transmembrane region" description="Helical" evidence="3">
    <location>
        <begin position="100"/>
        <end position="122"/>
    </location>
</feature>
<organism evidence="5 6">
    <name type="scientific">Oceaniferula marina</name>
    <dbReference type="NCBI Taxonomy" id="2748318"/>
    <lineage>
        <taxon>Bacteria</taxon>
        <taxon>Pseudomonadati</taxon>
        <taxon>Verrucomicrobiota</taxon>
        <taxon>Verrucomicrobiia</taxon>
        <taxon>Verrucomicrobiales</taxon>
        <taxon>Verrucomicrobiaceae</taxon>
        <taxon>Oceaniferula</taxon>
    </lineage>
</organism>
<evidence type="ECO:0000256" key="3">
    <source>
        <dbReference type="SAM" id="Phobius"/>
    </source>
</evidence>
<dbReference type="Gene3D" id="3.40.50.410">
    <property type="entry name" value="von Willebrand factor, type A domain"/>
    <property type="match status" value="1"/>
</dbReference>
<dbReference type="InterPro" id="IPR036465">
    <property type="entry name" value="vWFA_dom_sf"/>
</dbReference>
<feature type="compositionally biased region" description="Basic and acidic residues" evidence="2">
    <location>
        <begin position="216"/>
        <end position="228"/>
    </location>
</feature>
<keyword evidence="3" id="KW-0812">Transmembrane</keyword>
<dbReference type="InterPro" id="IPR002035">
    <property type="entry name" value="VWF_A"/>
</dbReference>
<dbReference type="InterPro" id="IPR051266">
    <property type="entry name" value="CLCR"/>
</dbReference>
<comment type="caution">
    <text evidence="5">The sequence shown here is derived from an EMBL/GenBank/DDBJ whole genome shotgun (WGS) entry which is preliminary data.</text>
</comment>
<feature type="region of interest" description="Disordered" evidence="2">
    <location>
        <begin position="425"/>
        <end position="444"/>
    </location>
</feature>
<keyword evidence="3" id="KW-1133">Transmembrane helix</keyword>
<gene>
    <name evidence="5" type="ORF">HW115_08995</name>
</gene>
<dbReference type="Pfam" id="PF12450">
    <property type="entry name" value="vWF_A"/>
    <property type="match status" value="1"/>
</dbReference>
<dbReference type="InterPro" id="IPR019734">
    <property type="entry name" value="TPR_rpt"/>
</dbReference>
<dbReference type="PANTHER" id="PTHR10579">
    <property type="entry name" value="CALCIUM-ACTIVATED CHLORIDE CHANNEL REGULATOR"/>
    <property type="match status" value="1"/>
</dbReference>
<dbReference type="PANTHER" id="PTHR10579:SF43">
    <property type="entry name" value="ZINC FINGER (C3HC4-TYPE RING FINGER) FAMILY PROTEIN"/>
    <property type="match status" value="1"/>
</dbReference>
<dbReference type="RefSeq" id="WP_178932289.1">
    <property type="nucleotide sequence ID" value="NZ_JACBAZ010000003.1"/>
</dbReference>
<dbReference type="Pfam" id="PF12034">
    <property type="entry name" value="YfbK_C"/>
    <property type="match status" value="1"/>
</dbReference>
<keyword evidence="3" id="KW-0472">Membrane</keyword>
<dbReference type="Proteomes" id="UP000557872">
    <property type="component" value="Unassembled WGS sequence"/>
</dbReference>
<proteinExistence type="predicted"/>
<evidence type="ECO:0000313" key="5">
    <source>
        <dbReference type="EMBL" id="NWK55745.1"/>
    </source>
</evidence>
<feature type="domain" description="VWFA" evidence="4">
    <location>
        <begin position="763"/>
        <end position="941"/>
    </location>
</feature>
<dbReference type="SUPFAM" id="SSF53300">
    <property type="entry name" value="vWA-like"/>
    <property type="match status" value="1"/>
</dbReference>